<dbReference type="GO" id="GO:0005886">
    <property type="term" value="C:plasma membrane"/>
    <property type="evidence" value="ECO:0007669"/>
    <property type="project" value="TreeGrafter"/>
</dbReference>
<proteinExistence type="predicted"/>
<dbReference type="Proteomes" id="UP000191144">
    <property type="component" value="Chromosome C"/>
</dbReference>
<dbReference type="GO" id="GO:0005829">
    <property type="term" value="C:cytosol"/>
    <property type="evidence" value="ECO:0007669"/>
    <property type="project" value="TreeGrafter"/>
</dbReference>
<reference evidence="4" key="1">
    <citation type="submission" date="2016-03" db="EMBL/GenBank/DDBJ databases">
        <authorList>
            <person name="Devillers Hugo."/>
        </authorList>
    </citation>
    <scope>NUCLEOTIDE SEQUENCE [LARGE SCALE GENOMIC DNA]</scope>
</reference>
<dbReference type="PANTHER" id="PTHR11188">
    <property type="entry name" value="ARRESTIN DOMAIN CONTAINING PROTEIN"/>
    <property type="match status" value="1"/>
</dbReference>
<dbReference type="Pfam" id="PF00339">
    <property type="entry name" value="Arrestin_N"/>
    <property type="match status" value="1"/>
</dbReference>
<dbReference type="GO" id="GO:0031625">
    <property type="term" value="F:ubiquitin protein ligase binding"/>
    <property type="evidence" value="ECO:0007669"/>
    <property type="project" value="TreeGrafter"/>
</dbReference>
<evidence type="ECO:0000313" key="3">
    <source>
        <dbReference type="EMBL" id="SCU84145.1"/>
    </source>
</evidence>
<feature type="domain" description="Arrestin-like N-terminal" evidence="2">
    <location>
        <begin position="153"/>
        <end position="273"/>
    </location>
</feature>
<feature type="region of interest" description="Disordered" evidence="1">
    <location>
        <begin position="1"/>
        <end position="30"/>
    </location>
</feature>
<organism evidence="3 4">
    <name type="scientific">Lachancea meyersii CBS 8951</name>
    <dbReference type="NCBI Taxonomy" id="1266667"/>
    <lineage>
        <taxon>Eukaryota</taxon>
        <taxon>Fungi</taxon>
        <taxon>Dikarya</taxon>
        <taxon>Ascomycota</taxon>
        <taxon>Saccharomycotina</taxon>
        <taxon>Saccharomycetes</taxon>
        <taxon>Saccharomycetales</taxon>
        <taxon>Saccharomycetaceae</taxon>
        <taxon>Lachancea</taxon>
    </lineage>
</organism>
<dbReference type="InterPro" id="IPR011021">
    <property type="entry name" value="Arrestin-like_N"/>
</dbReference>
<accession>A0A1G4J3B0</accession>
<sequence>MASLLPRLASPSPPPYEDEPPLTDILSSFKNRSPPTLTRTLLNMTQHKQAAAASSPPLDIKIQDLKNRATVLKHTSPAIPNIRYNPFNRQESPCVTVHESKQLHVSLVLDNDSIFLHKLDTESLLGQTIEDDSTLEQNQPYSGIFSGTLKITVKGPDALPLRNVQVRLSGYSCEYAYENTTNIVKLVNARGSDMCRSYKVPFIQDVVKFNTQQQKDCDLELLPPGSYEYQFKFLIDSENFPGSVKTHRGSTMYRIESFVTIPKPKSKFETVFLTSTVSLKKTFPHDQYGLLQGNTAFGVWRNGLVDYDLSLNSRILEFDKPFQLSMSLHRKPDRCKIKFVRVSLEQTLTLPCFDQKSSMTSCKNHQETISSHLDELEDFDKDETSYSLTLSNLKIKSCSRSLLCNDSLFPSYVETGSCLLGSAETTTKLKISHEVKVAIGVHVKGSEGWSNAEGVQILLKIPFVLVDQKLSLSTQLPKYEPKSQNSISLGIERYQSDLNIPTPPEYKRIEDEE</sequence>
<gene>
    <name evidence="3" type="ORF">LAME_0C08438G</name>
</gene>
<name>A0A1G4J3B0_9SACH</name>
<dbReference type="InterPro" id="IPR050357">
    <property type="entry name" value="Arrestin_domain-protein"/>
</dbReference>
<feature type="compositionally biased region" description="Low complexity" evidence="1">
    <location>
        <begin position="1"/>
        <end position="10"/>
    </location>
</feature>
<evidence type="ECO:0000259" key="2">
    <source>
        <dbReference type="Pfam" id="PF00339"/>
    </source>
</evidence>
<dbReference type="Gene3D" id="2.60.40.640">
    <property type="match status" value="1"/>
</dbReference>
<dbReference type="InterPro" id="IPR014752">
    <property type="entry name" value="Arrestin-like_C"/>
</dbReference>
<evidence type="ECO:0000256" key="1">
    <source>
        <dbReference type="SAM" id="MobiDB-lite"/>
    </source>
</evidence>
<dbReference type="OrthoDB" id="4061472at2759"/>
<dbReference type="GO" id="GO:0030674">
    <property type="term" value="F:protein-macromolecule adaptor activity"/>
    <property type="evidence" value="ECO:0007669"/>
    <property type="project" value="TreeGrafter"/>
</dbReference>
<dbReference type="AlphaFoldDB" id="A0A1G4J3B0"/>
<keyword evidence="4" id="KW-1185">Reference proteome</keyword>
<dbReference type="PANTHER" id="PTHR11188:SF17">
    <property type="entry name" value="FI21816P1"/>
    <property type="match status" value="1"/>
</dbReference>
<evidence type="ECO:0000313" key="4">
    <source>
        <dbReference type="Proteomes" id="UP000191144"/>
    </source>
</evidence>
<protein>
    <submittedName>
        <fullName evidence="3">LAME_0C08438g1_1</fullName>
    </submittedName>
</protein>
<dbReference type="GO" id="GO:0070086">
    <property type="term" value="P:ubiquitin-dependent endocytosis"/>
    <property type="evidence" value="ECO:0007669"/>
    <property type="project" value="TreeGrafter"/>
</dbReference>
<dbReference type="EMBL" id="LT598479">
    <property type="protein sequence ID" value="SCU84145.1"/>
    <property type="molecule type" value="Genomic_DNA"/>
</dbReference>